<dbReference type="EMBL" id="MCGN01000001">
    <property type="protein sequence ID" value="ORZ03797.1"/>
    <property type="molecule type" value="Genomic_DNA"/>
</dbReference>
<keyword evidence="7" id="KW-1185">Reference proteome</keyword>
<dbReference type="InterPro" id="IPR031717">
    <property type="entry name" value="ODO-1/KGD_C"/>
</dbReference>
<dbReference type="Gene3D" id="3.40.50.970">
    <property type="match status" value="1"/>
</dbReference>
<comment type="cofactor">
    <cofactor evidence="1">
        <name>thiamine diphosphate</name>
        <dbReference type="ChEBI" id="CHEBI:58937"/>
    </cofactor>
</comment>
<dbReference type="CDD" id="cd02016">
    <property type="entry name" value="TPP_E1_OGDC_like"/>
    <property type="match status" value="1"/>
</dbReference>
<dbReference type="STRING" id="13706.A0A1X2HW81"/>
<proteinExistence type="inferred from homology"/>
<evidence type="ECO:0000256" key="4">
    <source>
        <dbReference type="ARBA" id="ARBA00023052"/>
    </source>
</evidence>
<keyword evidence="3" id="KW-0560">Oxidoreductase</keyword>
<dbReference type="NCBIfam" id="NF008907">
    <property type="entry name" value="PRK12270.1"/>
    <property type="match status" value="1"/>
</dbReference>
<evidence type="ECO:0000313" key="7">
    <source>
        <dbReference type="Proteomes" id="UP000242180"/>
    </source>
</evidence>
<evidence type="ECO:0000256" key="2">
    <source>
        <dbReference type="ARBA" id="ARBA00006936"/>
    </source>
</evidence>
<evidence type="ECO:0000313" key="6">
    <source>
        <dbReference type="EMBL" id="ORZ03797.1"/>
    </source>
</evidence>
<reference evidence="6 7" key="1">
    <citation type="submission" date="2016-07" db="EMBL/GenBank/DDBJ databases">
        <title>Pervasive Adenine N6-methylation of Active Genes in Fungi.</title>
        <authorList>
            <consortium name="DOE Joint Genome Institute"/>
            <person name="Mondo S.J."/>
            <person name="Dannebaum R.O."/>
            <person name="Kuo R.C."/>
            <person name="Labutti K."/>
            <person name="Haridas S."/>
            <person name="Kuo A."/>
            <person name="Salamov A."/>
            <person name="Ahrendt S.R."/>
            <person name="Lipzen A."/>
            <person name="Sullivan W."/>
            <person name="Andreopoulos W.B."/>
            <person name="Clum A."/>
            <person name="Lindquist E."/>
            <person name="Daum C."/>
            <person name="Ramamoorthy G.K."/>
            <person name="Gryganskyi A."/>
            <person name="Culley D."/>
            <person name="Magnuson J.K."/>
            <person name="James T.Y."/>
            <person name="O'Malley M.A."/>
            <person name="Stajich J.E."/>
            <person name="Spatafora J.W."/>
            <person name="Visel A."/>
            <person name="Grigoriev I.V."/>
        </authorList>
    </citation>
    <scope>NUCLEOTIDE SEQUENCE [LARGE SCALE GENOMIC DNA]</scope>
    <source>
        <strain evidence="6 7">NRRL 2496</strain>
    </source>
</reference>
<sequence>MFKLQGATVRSSLRIARSSTSPAALLKRPALTPLSSIQTRRYHDNEVYGYRVAREYKMPDYTEAQLANRMEYGSLLRMVQAYRTHGHKAAHLDPLDIMDHSKVLALQPERYGLTDPDRIYNLSGILHVTESSTDPSGREDANFKTILDHLNSVYCGKIAYEFMHLPSASERRWWYHAVESWTKPQLSVQEKKRIHELLTKSETFDHFLAKKFPNVKRYGLEGAESMMVALDRLFEVSAKAGVEDIVLGMPHRGRLNLLCDLLQYPHANLFHKMKGNSELPEDTYHTGDVISHLINNPNLRYGDHEVHVSLLSNPSHLEAANPVVMGKARAKQTDHASWADNTCQLGDRVMSVQLHGDAAFTGQGIVMESLCLSNLPHYTSGGSVHIVVNNQLGYTTPAQNARSSAYCSDIGKMINVPVVHVNGDFPEDVAHAMDLVFEYRNKFRKDIILDLMCYRRWGHNELDEPAFTQPVMYNTIRPRPSVARNYEEKLLDEQVLAAEEASAIRESQRQVLEESLQKQSSEGAQVPENYHLAGNWQGIEHQATRPLPADEPVTGVDTDILAEIGRLSVTPPPSIQKLHPRLQKYHIDARLKRLENGVNLDWATAEALAFGSLLKEGTSVRISGQDVGRGTFSQRHAMFVCQETEKAVVPLNHMSEDQTSFLEVANSPLSEYAVLGFEYGMAIESPKRLVLWEAQFGDFFNGAQITIDTFISSGEDKWLRQCGLVMLLPHGQDGAGPEHSSARIERFLQMSNDPFDISKAYDTPPNWSVVNCTTPAQYFHVLRRQILRPYRKPLIVAAPKGLLKSPVAVSDLAEMGPGTAFKPVLNDPVTAESPDTVEKVVFVSGKLYYDLVKERKNRNLDDRIAFVRVEELSPFPRDQIEDVIDEYKFAREFVWCQEEPQNAGAYGFMAPRLAQMVPTKEVVYVGREPIAAPAVGISSRFKKQQAQLIEDALDI</sequence>
<dbReference type="SUPFAM" id="SSF52518">
    <property type="entry name" value="Thiamin diphosphate-binding fold (THDP-binding)"/>
    <property type="match status" value="2"/>
</dbReference>
<dbReference type="Pfam" id="PF00676">
    <property type="entry name" value="E1_dh"/>
    <property type="match status" value="1"/>
</dbReference>
<accession>A0A1X2HW81</accession>
<dbReference type="InterPro" id="IPR029061">
    <property type="entry name" value="THDP-binding"/>
</dbReference>
<dbReference type="AlphaFoldDB" id="A0A1X2HW81"/>
<dbReference type="InterPro" id="IPR001017">
    <property type="entry name" value="DH_E1"/>
</dbReference>
<comment type="caution">
    <text evidence="6">The sequence shown here is derived from an EMBL/GenBank/DDBJ whole genome shotgun (WGS) entry which is preliminary data.</text>
</comment>
<dbReference type="GO" id="GO:0030976">
    <property type="term" value="F:thiamine pyrophosphate binding"/>
    <property type="evidence" value="ECO:0007669"/>
    <property type="project" value="InterPro"/>
</dbReference>
<organism evidence="6 7">
    <name type="scientific">Syncephalastrum racemosum</name>
    <name type="common">Filamentous fungus</name>
    <dbReference type="NCBI Taxonomy" id="13706"/>
    <lineage>
        <taxon>Eukaryota</taxon>
        <taxon>Fungi</taxon>
        <taxon>Fungi incertae sedis</taxon>
        <taxon>Mucoromycota</taxon>
        <taxon>Mucoromycotina</taxon>
        <taxon>Mucoromycetes</taxon>
        <taxon>Mucorales</taxon>
        <taxon>Syncephalastraceae</taxon>
        <taxon>Syncephalastrum</taxon>
    </lineage>
</organism>
<dbReference type="Gene3D" id="3.40.50.12470">
    <property type="match status" value="1"/>
</dbReference>
<dbReference type="Pfam" id="PF16870">
    <property type="entry name" value="OxoGdeHyase_C"/>
    <property type="match status" value="1"/>
</dbReference>
<dbReference type="Proteomes" id="UP000242180">
    <property type="component" value="Unassembled WGS sequence"/>
</dbReference>
<feature type="domain" description="Transketolase-like pyrimidine-binding" evidence="5">
    <location>
        <begin position="600"/>
        <end position="805"/>
    </location>
</feature>
<dbReference type="PANTHER" id="PTHR23152">
    <property type="entry name" value="2-OXOGLUTARATE DEHYDROGENASE"/>
    <property type="match status" value="1"/>
</dbReference>
<evidence type="ECO:0000256" key="1">
    <source>
        <dbReference type="ARBA" id="ARBA00001964"/>
    </source>
</evidence>
<dbReference type="PIRSF" id="PIRSF000157">
    <property type="entry name" value="Oxoglu_dh_E1"/>
    <property type="match status" value="1"/>
</dbReference>
<dbReference type="SMART" id="SM00861">
    <property type="entry name" value="Transket_pyr"/>
    <property type="match status" value="1"/>
</dbReference>
<dbReference type="GO" id="GO:0006091">
    <property type="term" value="P:generation of precursor metabolites and energy"/>
    <property type="evidence" value="ECO:0007669"/>
    <property type="project" value="UniProtKB-ARBA"/>
</dbReference>
<dbReference type="InParanoid" id="A0A1X2HW81"/>
<dbReference type="InterPro" id="IPR011603">
    <property type="entry name" value="2oxoglutarate_DH_E1"/>
</dbReference>
<dbReference type="GO" id="GO:0016624">
    <property type="term" value="F:oxidoreductase activity, acting on the aldehyde or oxo group of donors, disulfide as acceptor"/>
    <property type="evidence" value="ECO:0007669"/>
    <property type="project" value="InterPro"/>
</dbReference>
<dbReference type="Pfam" id="PF02779">
    <property type="entry name" value="Transket_pyr"/>
    <property type="match status" value="1"/>
</dbReference>
<dbReference type="NCBIfam" id="TIGR00239">
    <property type="entry name" value="2oxo_dh_E1"/>
    <property type="match status" value="1"/>
</dbReference>
<dbReference type="Gene3D" id="3.40.50.11610">
    <property type="entry name" value="Multifunctional 2-oxoglutarate metabolism enzyme, C-terminal domain"/>
    <property type="match status" value="1"/>
</dbReference>
<comment type="similarity">
    <text evidence="2">Belongs to the alpha-ketoglutarate dehydrogenase family.</text>
</comment>
<keyword evidence="4" id="KW-0786">Thiamine pyrophosphate</keyword>
<name>A0A1X2HW81_SYNRA</name>
<gene>
    <name evidence="6" type="ORF">BCR43DRAFT_451385</name>
</gene>
<dbReference type="OMA" id="PAQYYHV"/>
<evidence type="ECO:0000259" key="5">
    <source>
        <dbReference type="SMART" id="SM00861"/>
    </source>
</evidence>
<dbReference type="InterPro" id="IPR005475">
    <property type="entry name" value="Transketolase-like_Pyr-bd"/>
</dbReference>
<dbReference type="OrthoDB" id="413077at2759"/>
<evidence type="ECO:0000256" key="3">
    <source>
        <dbReference type="ARBA" id="ARBA00023002"/>
    </source>
</evidence>
<dbReference type="InterPro" id="IPR042179">
    <property type="entry name" value="KGD_C_sf"/>
</dbReference>
<dbReference type="Gene3D" id="1.10.287.1150">
    <property type="entry name" value="TPP helical domain"/>
    <property type="match status" value="1"/>
</dbReference>
<protein>
    <submittedName>
        <fullName evidence="6">Dehydrogenase E1 and transketolase domain-containing protein 1</fullName>
    </submittedName>
</protein>
<dbReference type="NCBIfam" id="NF006914">
    <property type="entry name" value="PRK09404.1"/>
    <property type="match status" value="1"/>
</dbReference>
<dbReference type="PANTHER" id="PTHR23152:SF4">
    <property type="entry name" value="2-OXOADIPATE DEHYDROGENASE COMPLEX COMPONENT E1"/>
    <property type="match status" value="1"/>
</dbReference>